<dbReference type="OrthoDB" id="3995126at2759"/>
<evidence type="ECO:0000256" key="1">
    <source>
        <dbReference type="SAM" id="Phobius"/>
    </source>
</evidence>
<gene>
    <name evidence="2" type="ORF">CANINC_000173</name>
</gene>
<comment type="caution">
    <text evidence="2">The sequence shown here is derived from an EMBL/GenBank/DDBJ whole genome shotgun (WGS) entry which is preliminary data.</text>
</comment>
<dbReference type="AlphaFoldDB" id="A0A4V4NGA3"/>
<keyword evidence="3" id="KW-1185">Reference proteome</keyword>
<keyword evidence="1" id="KW-1133">Transmembrane helix</keyword>
<proteinExistence type="predicted"/>
<name>A0A4V4NGA3_9ASCO</name>
<feature type="transmembrane region" description="Helical" evidence="1">
    <location>
        <begin position="31"/>
        <end position="51"/>
    </location>
</feature>
<evidence type="ECO:0000313" key="2">
    <source>
        <dbReference type="EMBL" id="TID31230.1"/>
    </source>
</evidence>
<keyword evidence="1" id="KW-0812">Transmembrane</keyword>
<dbReference type="EMBL" id="SELW01000039">
    <property type="protein sequence ID" value="TID31230.1"/>
    <property type="molecule type" value="Genomic_DNA"/>
</dbReference>
<keyword evidence="1" id="KW-0472">Membrane</keyword>
<accession>A0A4V4NGA3</accession>
<evidence type="ECO:0000313" key="3">
    <source>
        <dbReference type="Proteomes" id="UP000307173"/>
    </source>
</evidence>
<dbReference type="Proteomes" id="UP000307173">
    <property type="component" value="Unassembled WGS sequence"/>
</dbReference>
<reference evidence="2 3" key="1">
    <citation type="journal article" date="2019" name="Front. Genet.">
        <title>Whole-Genome Sequencing of the Opportunistic Yeast Pathogen Candida inconspicua Uncovers Its Hybrid Origin.</title>
        <authorList>
            <person name="Mixao V."/>
            <person name="Hansen A.P."/>
            <person name="Saus E."/>
            <person name="Boekhout T."/>
            <person name="Lass-Florl C."/>
            <person name="Gabaldon T."/>
        </authorList>
    </citation>
    <scope>NUCLEOTIDE SEQUENCE [LARGE SCALE GENOMIC DNA]</scope>
    <source>
        <strain evidence="2 3">CBS 180</strain>
    </source>
</reference>
<organism evidence="2 3">
    <name type="scientific">Pichia inconspicua</name>
    <dbReference type="NCBI Taxonomy" id="52247"/>
    <lineage>
        <taxon>Eukaryota</taxon>
        <taxon>Fungi</taxon>
        <taxon>Dikarya</taxon>
        <taxon>Ascomycota</taxon>
        <taxon>Saccharomycotina</taxon>
        <taxon>Pichiomycetes</taxon>
        <taxon>Pichiales</taxon>
        <taxon>Pichiaceae</taxon>
        <taxon>Pichia</taxon>
    </lineage>
</organism>
<sequence>MSNVPIIAFPEESLLPKMRVPTHPVVKYVRVMSRLSILCLLAIVVAYKYIINPAFEITLGRRFELHNFVYTNLKKLHSRLRKTTKYPPSINVMYKGKLLVDRTICSDDILADEQKQFEYDDFKRDAKRHSYNVRFSIDTADGGKKDVQLSKEEISKDLVSFTDLNEKTNFTNSKLLQRMHELKQMMSQLNVADFKHTEGSGFNDGNAEMNSLLFGVKQFQAYLEVVTSEQPRELLFKKPLSRLQIGRGAKRTFKFNYLDILNDNLNEMQQSLIH</sequence>
<protein>
    <submittedName>
        <fullName evidence="2">Uncharacterized protein</fullName>
    </submittedName>
</protein>